<feature type="transmembrane region" description="Helical" evidence="2">
    <location>
        <begin position="39"/>
        <end position="64"/>
    </location>
</feature>
<comment type="caution">
    <text evidence="4">The sequence shown here is derived from an EMBL/GenBank/DDBJ whole genome shotgun (WGS) entry which is preliminary data.</text>
</comment>
<name>A0ABS8NGU2_9BACT</name>
<dbReference type="Pfam" id="PF02517">
    <property type="entry name" value="Rce1-like"/>
    <property type="match status" value="1"/>
</dbReference>
<gene>
    <name evidence="4" type="ORF">LOC71_10775</name>
</gene>
<protein>
    <submittedName>
        <fullName evidence="4">CPBP family intramembrane metalloprotease</fullName>
    </submittedName>
</protein>
<feature type="transmembrane region" description="Helical" evidence="2">
    <location>
        <begin position="410"/>
        <end position="431"/>
    </location>
</feature>
<evidence type="ECO:0000313" key="5">
    <source>
        <dbReference type="Proteomes" id="UP001430306"/>
    </source>
</evidence>
<dbReference type="EMBL" id="JAJKFW010000022">
    <property type="protein sequence ID" value="MCC9642758.1"/>
    <property type="molecule type" value="Genomic_DNA"/>
</dbReference>
<evidence type="ECO:0000256" key="2">
    <source>
        <dbReference type="SAM" id="Phobius"/>
    </source>
</evidence>
<keyword evidence="4" id="KW-0645">Protease</keyword>
<feature type="region of interest" description="Disordered" evidence="1">
    <location>
        <begin position="138"/>
        <end position="163"/>
    </location>
</feature>
<evidence type="ECO:0000313" key="4">
    <source>
        <dbReference type="EMBL" id="MCC9642758.1"/>
    </source>
</evidence>
<dbReference type="GO" id="GO:0008237">
    <property type="term" value="F:metallopeptidase activity"/>
    <property type="evidence" value="ECO:0007669"/>
    <property type="project" value="UniProtKB-KW"/>
</dbReference>
<keyword evidence="2" id="KW-0472">Membrane</keyword>
<feature type="transmembrane region" description="Helical" evidence="2">
    <location>
        <begin position="266"/>
        <end position="285"/>
    </location>
</feature>
<evidence type="ECO:0000256" key="1">
    <source>
        <dbReference type="SAM" id="MobiDB-lite"/>
    </source>
</evidence>
<keyword evidence="5" id="KW-1185">Reference proteome</keyword>
<sequence length="436" mass="47311">MKLEGLVEQGWMSFGFAQAELAEATEDIAEVTEIGPAELALTMVSLLLLMAFGASLVNWIRLLASGRRPFGIKAFVPVRPRHLPFWSVIYFFVFAGALLFSASLLQGVFLFAGWIDPPAQMADDLLDPQSEPLVATDPLSESADEMLPAEPDETSEQPLEVEGPVTDETESPAVEAPAISVPQLALSSMGMMSATLITLLLLMLNHRQTISRVGLVPQRGDVWLGFRSALMILPPTMVIMGVVSALQEYSHPVLDALQPEDAEAGPDYAVFGLLFVTTALVTPVVEEFWIRGLLQGGLQRLADWRFERVQQAFAGSPTPADSQAAEPTPDAVVVEEAGDTFGEEAAVDAEVVTPEAPREMDPSDWTPKAVWPIVIASLVFALMHWGQGLAPIPLFFLSLGLGYLYRQTGSLVPPIIVHFVLNGLTMVMTLIEMSRT</sequence>
<keyword evidence="4" id="KW-0378">Hydrolase</keyword>
<feature type="transmembrane region" description="Helical" evidence="2">
    <location>
        <begin position="369"/>
        <end position="390"/>
    </location>
</feature>
<dbReference type="InterPro" id="IPR003675">
    <property type="entry name" value="Rce1/LyrA-like_dom"/>
</dbReference>
<feature type="domain" description="CAAX prenyl protease 2/Lysostaphin resistance protein A-like" evidence="3">
    <location>
        <begin position="368"/>
        <end position="423"/>
    </location>
</feature>
<dbReference type="Proteomes" id="UP001430306">
    <property type="component" value="Unassembled WGS sequence"/>
</dbReference>
<feature type="transmembrane region" description="Helical" evidence="2">
    <location>
        <begin position="224"/>
        <end position="246"/>
    </location>
</feature>
<dbReference type="PANTHER" id="PTHR43592:SF15">
    <property type="entry name" value="CAAX AMINO TERMINAL PROTEASE FAMILY PROTEIN"/>
    <property type="match status" value="1"/>
</dbReference>
<feature type="transmembrane region" description="Helical" evidence="2">
    <location>
        <begin position="85"/>
        <end position="115"/>
    </location>
</feature>
<evidence type="ECO:0000259" key="3">
    <source>
        <dbReference type="Pfam" id="PF02517"/>
    </source>
</evidence>
<keyword evidence="2" id="KW-0812">Transmembrane</keyword>
<accession>A0ABS8NGU2</accession>
<keyword evidence="2" id="KW-1133">Transmembrane helix</keyword>
<organism evidence="4 5">
    <name type="scientific">Rhodopirellula halodulae</name>
    <dbReference type="NCBI Taxonomy" id="2894198"/>
    <lineage>
        <taxon>Bacteria</taxon>
        <taxon>Pseudomonadati</taxon>
        <taxon>Planctomycetota</taxon>
        <taxon>Planctomycetia</taxon>
        <taxon>Pirellulales</taxon>
        <taxon>Pirellulaceae</taxon>
        <taxon>Rhodopirellula</taxon>
    </lineage>
</organism>
<keyword evidence="4" id="KW-0482">Metalloprotease</keyword>
<reference evidence="4" key="1">
    <citation type="submission" date="2021-11" db="EMBL/GenBank/DDBJ databases">
        <title>Genome sequence.</title>
        <authorList>
            <person name="Sun Q."/>
        </authorList>
    </citation>
    <scope>NUCLEOTIDE SEQUENCE</scope>
    <source>
        <strain evidence="4">JC740</strain>
    </source>
</reference>
<feature type="transmembrane region" description="Helical" evidence="2">
    <location>
        <begin position="184"/>
        <end position="204"/>
    </location>
</feature>
<proteinExistence type="predicted"/>
<dbReference type="PANTHER" id="PTHR43592">
    <property type="entry name" value="CAAX AMINO TERMINAL PROTEASE"/>
    <property type="match status" value="1"/>
</dbReference>